<feature type="compositionally biased region" description="Polar residues" evidence="2">
    <location>
        <begin position="55"/>
        <end position="67"/>
    </location>
</feature>
<dbReference type="GeneID" id="117569530"/>
<evidence type="ECO:0000256" key="2">
    <source>
        <dbReference type="SAM" id="MobiDB-lite"/>
    </source>
</evidence>
<dbReference type="AlphaFoldDB" id="A0A6P8WY80"/>
<feature type="compositionally biased region" description="Low complexity" evidence="2">
    <location>
        <begin position="17"/>
        <end position="32"/>
    </location>
</feature>
<feature type="region of interest" description="Disordered" evidence="2">
    <location>
        <begin position="1"/>
        <end position="42"/>
    </location>
</feature>
<name>A0A6P8WY80_DROAB</name>
<reference evidence="4" key="1">
    <citation type="submission" date="2025-08" db="UniProtKB">
        <authorList>
            <consortium name="RefSeq"/>
        </authorList>
    </citation>
    <scope>IDENTIFICATION</scope>
    <source>
        <strain evidence="4">15112-1751.03</strain>
        <tissue evidence="4">Whole Adult</tissue>
    </source>
</reference>
<dbReference type="OrthoDB" id="6344011at2759"/>
<gene>
    <name evidence="4" type="primary">LOC117569530</name>
</gene>
<dbReference type="Proteomes" id="UP000515160">
    <property type="component" value="Chromosome 3"/>
</dbReference>
<keyword evidence="3" id="KW-1185">Reference proteome</keyword>
<accession>A0A6P8WY80</accession>
<feature type="coiled-coil region" evidence="1">
    <location>
        <begin position="89"/>
        <end position="116"/>
    </location>
</feature>
<dbReference type="RefSeq" id="XP_034106624.1">
    <property type="nucleotide sequence ID" value="XM_034250733.2"/>
</dbReference>
<evidence type="ECO:0000313" key="3">
    <source>
        <dbReference type="Proteomes" id="UP000515160"/>
    </source>
</evidence>
<evidence type="ECO:0000256" key="1">
    <source>
        <dbReference type="SAM" id="Coils"/>
    </source>
</evidence>
<feature type="region of interest" description="Disordered" evidence="2">
    <location>
        <begin position="48"/>
        <end position="67"/>
    </location>
</feature>
<proteinExistence type="predicted"/>
<protein>
    <submittedName>
        <fullName evidence="4">Uncharacterized protein LOC117569530</fullName>
    </submittedName>
</protein>
<sequence length="140" mass="15533">MGCSSSKSTTALDDNKAATGRTPAKATTTATATEKKDNKMAEYPASEAFTIPLDDTTSAPDQLNDTLRQPPKRLQQLMQQAAEAEPLTLLELEDKQQKAEQRRQELMQQKIETIQKNTQALMRAHGELSDGEEEQQDTLK</sequence>
<organism evidence="3 4">
    <name type="scientific">Drosophila albomicans</name>
    <name type="common">Fruit fly</name>
    <dbReference type="NCBI Taxonomy" id="7291"/>
    <lineage>
        <taxon>Eukaryota</taxon>
        <taxon>Metazoa</taxon>
        <taxon>Ecdysozoa</taxon>
        <taxon>Arthropoda</taxon>
        <taxon>Hexapoda</taxon>
        <taxon>Insecta</taxon>
        <taxon>Pterygota</taxon>
        <taxon>Neoptera</taxon>
        <taxon>Endopterygota</taxon>
        <taxon>Diptera</taxon>
        <taxon>Brachycera</taxon>
        <taxon>Muscomorpha</taxon>
        <taxon>Ephydroidea</taxon>
        <taxon>Drosophilidae</taxon>
        <taxon>Drosophila</taxon>
    </lineage>
</organism>
<feature type="compositionally biased region" description="Polar residues" evidence="2">
    <location>
        <begin position="1"/>
        <end position="12"/>
    </location>
</feature>
<keyword evidence="1" id="KW-0175">Coiled coil</keyword>
<evidence type="ECO:0000313" key="4">
    <source>
        <dbReference type="RefSeq" id="XP_034106624.1"/>
    </source>
</evidence>